<gene>
    <name evidence="2" type="ORF">IAB27_00475</name>
</gene>
<dbReference type="EMBL" id="DVFV01000013">
    <property type="protein sequence ID" value="HIQ90093.1"/>
    <property type="molecule type" value="Genomic_DNA"/>
</dbReference>
<dbReference type="SMART" id="SM00331">
    <property type="entry name" value="PP2C_SIG"/>
    <property type="match status" value="1"/>
</dbReference>
<dbReference type="InterPro" id="IPR001932">
    <property type="entry name" value="PPM-type_phosphatase-like_dom"/>
</dbReference>
<dbReference type="Pfam" id="PF13672">
    <property type="entry name" value="PP2C_2"/>
    <property type="match status" value="1"/>
</dbReference>
<accession>A0A9D1CXL0</accession>
<protein>
    <submittedName>
        <fullName evidence="2">Stp1/IreP family PP2C-type Ser/Thr phosphatase</fullName>
    </submittedName>
</protein>
<organism evidence="2 3">
    <name type="scientific">Candidatus Coprosoma intestinipullorum</name>
    <dbReference type="NCBI Taxonomy" id="2840752"/>
    <lineage>
        <taxon>Bacteria</taxon>
        <taxon>Bacillati</taxon>
        <taxon>Bacillota</taxon>
        <taxon>Bacillota incertae sedis</taxon>
        <taxon>Candidatus Coprosoma</taxon>
    </lineage>
</organism>
<dbReference type="SMART" id="SM00332">
    <property type="entry name" value="PP2Cc"/>
    <property type="match status" value="1"/>
</dbReference>
<comment type="caution">
    <text evidence="2">The sequence shown here is derived from an EMBL/GenBank/DDBJ whole genome shotgun (WGS) entry which is preliminary data.</text>
</comment>
<sequence length="244" mass="26922">MEFSYLTDPGKVRDHNEDSVTIVKNQTGEVLMIVADGMGGHKGGEIASSIAITHIGKRFTDTSTVGNKEDAISFLKEVVSEANMLLYKYTEKNPESAGMGTTIVMALLTKDFLLFGNIGDSSGYVIKNKKLYKITNDHTLVNLLVKSGELTPEEAKHHPRKNVLMRALGTNISVEMDIFDVETDVEGILLCSDGLTNMLEDDQIENVLDSNLSIDEKLQKLIYKCNNRGGTDNISVAYLKKEDQ</sequence>
<evidence type="ECO:0000259" key="1">
    <source>
        <dbReference type="PROSITE" id="PS51746"/>
    </source>
</evidence>
<feature type="domain" description="PPM-type phosphatase" evidence="1">
    <location>
        <begin position="2"/>
        <end position="241"/>
    </location>
</feature>
<evidence type="ECO:0000313" key="3">
    <source>
        <dbReference type="Proteomes" id="UP000886786"/>
    </source>
</evidence>
<dbReference type="NCBIfam" id="NF033484">
    <property type="entry name" value="Stp1_PP2C_phos"/>
    <property type="match status" value="1"/>
</dbReference>
<dbReference type="CDD" id="cd00143">
    <property type="entry name" value="PP2Cc"/>
    <property type="match status" value="1"/>
</dbReference>
<proteinExistence type="predicted"/>
<dbReference type="AlphaFoldDB" id="A0A9D1CXL0"/>
<evidence type="ECO:0000313" key="2">
    <source>
        <dbReference type="EMBL" id="HIQ90093.1"/>
    </source>
</evidence>
<dbReference type="PROSITE" id="PS51746">
    <property type="entry name" value="PPM_2"/>
    <property type="match status" value="1"/>
</dbReference>
<name>A0A9D1CXL0_9FIRM</name>
<dbReference type="InterPro" id="IPR036457">
    <property type="entry name" value="PPM-type-like_dom_sf"/>
</dbReference>
<dbReference type="SUPFAM" id="SSF81606">
    <property type="entry name" value="PP2C-like"/>
    <property type="match status" value="1"/>
</dbReference>
<reference evidence="2" key="2">
    <citation type="journal article" date="2021" name="PeerJ">
        <title>Extensive microbial diversity within the chicken gut microbiome revealed by metagenomics and culture.</title>
        <authorList>
            <person name="Gilroy R."/>
            <person name="Ravi A."/>
            <person name="Getino M."/>
            <person name="Pursley I."/>
            <person name="Horton D.L."/>
            <person name="Alikhan N.F."/>
            <person name="Baker D."/>
            <person name="Gharbi K."/>
            <person name="Hall N."/>
            <person name="Watson M."/>
            <person name="Adriaenssens E.M."/>
            <person name="Foster-Nyarko E."/>
            <person name="Jarju S."/>
            <person name="Secka A."/>
            <person name="Antonio M."/>
            <person name="Oren A."/>
            <person name="Chaudhuri R.R."/>
            <person name="La Ragione R."/>
            <person name="Hildebrand F."/>
            <person name="Pallen M.J."/>
        </authorList>
    </citation>
    <scope>NUCLEOTIDE SEQUENCE</scope>
    <source>
        <strain evidence="2">CHK147-3167</strain>
    </source>
</reference>
<dbReference type="Gene3D" id="3.60.40.10">
    <property type="entry name" value="PPM-type phosphatase domain"/>
    <property type="match status" value="1"/>
</dbReference>
<reference evidence="2" key="1">
    <citation type="submission" date="2020-10" db="EMBL/GenBank/DDBJ databases">
        <authorList>
            <person name="Gilroy R."/>
        </authorList>
    </citation>
    <scope>NUCLEOTIDE SEQUENCE</scope>
    <source>
        <strain evidence="2">CHK147-3167</strain>
    </source>
</reference>
<dbReference type="Proteomes" id="UP000886786">
    <property type="component" value="Unassembled WGS sequence"/>
</dbReference>